<protein>
    <recommendedName>
        <fullName evidence="1">Sister chromatid cohesion protein</fullName>
    </recommendedName>
</protein>
<feature type="compositionally biased region" description="Basic residues" evidence="2">
    <location>
        <begin position="1810"/>
        <end position="1826"/>
    </location>
</feature>
<gene>
    <name evidence="4" type="ORF">K491DRAFT_652313</name>
</gene>
<accession>A0A6A6TIJ9</accession>
<keyword evidence="5" id="KW-1185">Reference proteome</keyword>
<feature type="domain" description="Sister chromatid cohesion C-terminal" evidence="3">
    <location>
        <begin position="1413"/>
        <end position="1610"/>
    </location>
</feature>
<feature type="compositionally biased region" description="Basic and acidic residues" evidence="2">
    <location>
        <begin position="565"/>
        <end position="574"/>
    </location>
</feature>
<dbReference type="Gene3D" id="1.25.10.10">
    <property type="entry name" value="Leucine-rich Repeat Variant"/>
    <property type="match status" value="1"/>
</dbReference>
<comment type="similarity">
    <text evidence="1">Belongs to the SCC2/Nipped-B family.</text>
</comment>
<feature type="region of interest" description="Disordered" evidence="2">
    <location>
        <begin position="1773"/>
        <end position="1834"/>
    </location>
</feature>
<evidence type="ECO:0000259" key="3">
    <source>
        <dbReference type="Pfam" id="PF12830"/>
    </source>
</evidence>
<dbReference type="GO" id="GO:0061775">
    <property type="term" value="F:cohesin loader activity"/>
    <property type="evidence" value="ECO:0007669"/>
    <property type="project" value="InterPro"/>
</dbReference>
<evidence type="ECO:0000256" key="2">
    <source>
        <dbReference type="SAM" id="MobiDB-lite"/>
    </source>
</evidence>
<dbReference type="GO" id="GO:1990414">
    <property type="term" value="P:replication-born double-strand break repair via sister chromatid exchange"/>
    <property type="evidence" value="ECO:0007669"/>
    <property type="project" value="TreeGrafter"/>
</dbReference>
<dbReference type="GO" id="GO:0010468">
    <property type="term" value="P:regulation of gene expression"/>
    <property type="evidence" value="ECO:0007669"/>
    <property type="project" value="InterPro"/>
</dbReference>
<feature type="region of interest" description="Disordered" evidence="2">
    <location>
        <begin position="155"/>
        <end position="214"/>
    </location>
</feature>
<dbReference type="InterPro" id="IPR033031">
    <property type="entry name" value="Scc2/Nipped-B"/>
</dbReference>
<keyword evidence="1" id="KW-0539">Nucleus</keyword>
<reference evidence="4" key="1">
    <citation type="journal article" date="2020" name="Stud. Mycol.">
        <title>101 Dothideomycetes genomes: a test case for predicting lifestyles and emergence of pathogens.</title>
        <authorList>
            <person name="Haridas S."/>
            <person name="Albert R."/>
            <person name="Binder M."/>
            <person name="Bloem J."/>
            <person name="Labutti K."/>
            <person name="Salamov A."/>
            <person name="Andreopoulos B."/>
            <person name="Baker S."/>
            <person name="Barry K."/>
            <person name="Bills G."/>
            <person name="Bluhm B."/>
            <person name="Cannon C."/>
            <person name="Castanera R."/>
            <person name="Culley D."/>
            <person name="Daum C."/>
            <person name="Ezra D."/>
            <person name="Gonzalez J."/>
            <person name="Henrissat B."/>
            <person name="Kuo A."/>
            <person name="Liang C."/>
            <person name="Lipzen A."/>
            <person name="Lutzoni F."/>
            <person name="Magnuson J."/>
            <person name="Mondo S."/>
            <person name="Nolan M."/>
            <person name="Ohm R."/>
            <person name="Pangilinan J."/>
            <person name="Park H.-J."/>
            <person name="Ramirez L."/>
            <person name="Alfaro M."/>
            <person name="Sun H."/>
            <person name="Tritt A."/>
            <person name="Yoshinaga Y."/>
            <person name="Zwiers L.-H."/>
            <person name="Turgeon B."/>
            <person name="Goodwin S."/>
            <person name="Spatafora J."/>
            <person name="Crous P."/>
            <person name="Grigoriev I."/>
        </authorList>
    </citation>
    <scope>NUCLEOTIDE SEQUENCE</scope>
    <source>
        <strain evidence="4">CBS 122681</strain>
    </source>
</reference>
<name>A0A6A6TIJ9_9PLEO</name>
<dbReference type="GO" id="GO:0090694">
    <property type="term" value="C:Scc2-Scc4 cohesin loading complex"/>
    <property type="evidence" value="ECO:0007669"/>
    <property type="project" value="TreeGrafter"/>
</dbReference>
<dbReference type="GO" id="GO:0140588">
    <property type="term" value="P:chromatin looping"/>
    <property type="evidence" value="ECO:0007669"/>
    <property type="project" value="InterPro"/>
</dbReference>
<evidence type="ECO:0000256" key="1">
    <source>
        <dbReference type="RuleBase" id="RU364107"/>
    </source>
</evidence>
<dbReference type="SUPFAM" id="SSF48371">
    <property type="entry name" value="ARM repeat"/>
    <property type="match status" value="1"/>
</dbReference>
<comment type="subcellular location">
    <subcellularLocation>
        <location evidence="1">Nucleus</location>
    </subcellularLocation>
</comment>
<feature type="compositionally biased region" description="Polar residues" evidence="2">
    <location>
        <begin position="155"/>
        <end position="185"/>
    </location>
</feature>
<feature type="compositionally biased region" description="Low complexity" evidence="2">
    <location>
        <begin position="186"/>
        <end position="207"/>
    </location>
</feature>
<dbReference type="GO" id="GO:0003682">
    <property type="term" value="F:chromatin binding"/>
    <property type="evidence" value="ECO:0007669"/>
    <property type="project" value="TreeGrafter"/>
</dbReference>
<dbReference type="InterPro" id="IPR024986">
    <property type="entry name" value="Nipped-B_C"/>
</dbReference>
<organism evidence="4 5">
    <name type="scientific">Lophiostoma macrostomum CBS 122681</name>
    <dbReference type="NCBI Taxonomy" id="1314788"/>
    <lineage>
        <taxon>Eukaryota</taxon>
        <taxon>Fungi</taxon>
        <taxon>Dikarya</taxon>
        <taxon>Ascomycota</taxon>
        <taxon>Pezizomycotina</taxon>
        <taxon>Dothideomycetes</taxon>
        <taxon>Pleosporomycetidae</taxon>
        <taxon>Pleosporales</taxon>
        <taxon>Lophiostomataceae</taxon>
        <taxon>Lophiostoma</taxon>
    </lineage>
</organism>
<dbReference type="Proteomes" id="UP000799324">
    <property type="component" value="Unassembled WGS sequence"/>
</dbReference>
<dbReference type="InterPro" id="IPR011989">
    <property type="entry name" value="ARM-like"/>
</dbReference>
<sequence>MSGYQNGNWHNANGGGLPFRPPTVDEALPYSPFTSIVPFSPDIIPFPTNEPPTAPTTLSPDQQTAANRAIETLNNEIRDPSNVSQHLQQTFHELQNLLNPDELPQFVFKSVTQLATPPESPAVTQTNGFASAKAPLSPFASMLLKQTNVDFVQNGVQSPKRPQQNRVPSKASGSRTSKTSIAPSNGVQSVEPSSVGSSSQAGSSSQSRMGAAVVIKPSPSIRQEEYQRYDALRTGDNIAKKKEPAYNAAPTVTTREMELVEKKLDELHSLLDVIAEEADSDQSEYFEVVETDDGGVTVLRRDALTQLTDAAAKVVNFGHFPHVATERVLQIQSLCEPLIAATSQMPLELMLSDDEEIPGRLSRALIGLRACKLALQTMTGGSDDRRICSEDLIQSIVRLLKYVLNSCITPVVESRRTGSSSDLFDSATRHKSGISDALRLCGNIFSHVAVLIGKTNLTEFTLSPVESISIDVVFAQNAEKETESVLGIKKVESFRQKAMDVLAQIAAFHPEQRDSIVDEVLINLERLPAKRTSARHFKSAHDDPIMLVSALFMRIVQAAGSSNSKRIEDSKEMPDSDAEESSEDDESEDELQNHRPKKRKPGKISSQSPSQIANGLWNGAEGIAGRIANTLVARAENVSKSGDKPYRNILDSFMEDLCNVLGSPEWPAASVLLYRLLSHMVHISENAKEKSGQAVEMAIAIMGNMGCGIIDFTHRLKRLKRSLDITQSDMSAQLIPLADGVLGRNINRNDVLAENGPYRMVLNSLSTYLHPQGPHLDRNDPYLRSLSGYYVTAWTVAFHEASPENKGVPLNESMPEMEKQLKNMILDKNWSSKEYKSRGATDAESQLAAGIITLQGPFCKYLRSLIIRLIKILDDHHAKAKIISRAMTGLAQMMEKDPQIVDVTIFNTLGNLMGRDSPMVRANTLSLLAKCLEQDASLAQAFLPLIVKCLTDDANGPKKRAIELLRDIYKSTKAKESRLSIAKELLLPARDEDKSIAELGRNTLWEIWLKPLNSASGVGDSQVKLSRQERVSLLVDTVQNIQNSPTRYLESFEAFYRNVLLKTDKQSSQNFGTCKEMVGDMIDGVISPESTAVGQSQARILQALSVFARIDPRLFTTDQVQLLKAYVTNLSTTEDLAVFRPTVVIFRHVFPCLSTLQESFLEEIWRPLLQSIGSLATTAVGNTLYKDTLLDVAHCIWTISPLVRGDPPRTKSGAERLMAFVCSIVIQLATLPAQKKDVTEAEIKRSKAWTLMLGAFGKVCDFDQYVDMFRATLQGKVQQLLATKKATPERLKRLTDWPGKSATVLLLDLVLPFTKQTWDLDSRRLALCSIGEICQQKTKFFTRADIEKAFKLPFINKDATLTRVVLTQFLDFLAAAERRSDTGAQIAVGGGAAHGAERLETSFTASDNDHATTHIARTFLREIVNTALGDTYDLAFSATRILASISRQGLLHPKECGAALVALSTSTLHAAGGDGGKASPIAIVAAQEQKNIHLQHETMFEKEYVTAVDMAFDYHRDVLKDSHGALGTFKPKMQLMFGALKEGTGKSLKSFITNIFRQLHFDLPTLNVESDASVDVPRAALYTRFCLENFAFFEYGQVSEVYHVIATIESLVLKQIGPTVALAIETDMAEQHPQEPTGDAGALDTIPTEPSAQTASRHAISDERLRHLAVASMMLHMMWETRSFLRRAYNLQGKITANDMKSKAIRNNLVKSEGLWEQIASIMGALDNQEMMRKECYDFAEIINVDREHAVADDEADAKEQLARVAAGYEAAAPAGYETPDEATGGESSMPTSGRGRKRKSSAGIGNTPKKARGRPAGSRNKKRTSRTPDEDSD</sequence>
<dbReference type="GO" id="GO:0034087">
    <property type="term" value="P:establishment of mitotic sister chromatid cohesion"/>
    <property type="evidence" value="ECO:0007669"/>
    <property type="project" value="TreeGrafter"/>
</dbReference>
<keyword evidence="1" id="KW-0131">Cell cycle</keyword>
<dbReference type="EMBL" id="MU004312">
    <property type="protein sequence ID" value="KAF2658748.1"/>
    <property type="molecule type" value="Genomic_DNA"/>
</dbReference>
<dbReference type="GO" id="GO:0071169">
    <property type="term" value="P:establishment of protein localization to chromatin"/>
    <property type="evidence" value="ECO:0007669"/>
    <property type="project" value="TreeGrafter"/>
</dbReference>
<evidence type="ECO:0000313" key="4">
    <source>
        <dbReference type="EMBL" id="KAF2658748.1"/>
    </source>
</evidence>
<dbReference type="PANTHER" id="PTHR21704">
    <property type="entry name" value="NIPPED-B-LIKE PROTEIN DELANGIN SCC2-RELATED"/>
    <property type="match status" value="1"/>
</dbReference>
<feature type="compositionally biased region" description="Acidic residues" evidence="2">
    <location>
        <begin position="575"/>
        <end position="590"/>
    </location>
</feature>
<proteinExistence type="inferred from homology"/>
<dbReference type="OrthoDB" id="418242at2759"/>
<dbReference type="Pfam" id="PF12830">
    <property type="entry name" value="Nipped-B_C"/>
    <property type="match status" value="1"/>
</dbReference>
<keyword evidence="1" id="KW-0677">Repeat</keyword>
<dbReference type="InterPro" id="IPR016024">
    <property type="entry name" value="ARM-type_fold"/>
</dbReference>
<evidence type="ECO:0000313" key="5">
    <source>
        <dbReference type="Proteomes" id="UP000799324"/>
    </source>
</evidence>
<dbReference type="CDD" id="cd23958">
    <property type="entry name" value="SCC2"/>
    <property type="match status" value="1"/>
</dbReference>
<dbReference type="PANTHER" id="PTHR21704:SF18">
    <property type="entry name" value="NIPPED-B-LIKE PROTEIN"/>
    <property type="match status" value="1"/>
</dbReference>
<feature type="region of interest" description="Disordered" evidence="2">
    <location>
        <begin position="1629"/>
        <end position="1658"/>
    </location>
</feature>
<feature type="region of interest" description="Disordered" evidence="2">
    <location>
        <begin position="563"/>
        <end position="611"/>
    </location>
</feature>